<dbReference type="InterPro" id="IPR011990">
    <property type="entry name" value="TPR-like_helical_dom_sf"/>
</dbReference>
<evidence type="ECO:0000313" key="4">
    <source>
        <dbReference type="EMBL" id="JAS94531.1"/>
    </source>
</evidence>
<gene>
    <name evidence="4" type="ORF">g.5558</name>
</gene>
<accession>A0A1B6J5T3</accession>
<dbReference type="Gene3D" id="1.25.40.10">
    <property type="entry name" value="Tetratricopeptide repeat domain"/>
    <property type="match status" value="1"/>
</dbReference>
<sequence length="477" mass="56053">MLANSENNEVSTEEYAKIILYTILNKVPLVKDCERYREQQLKAKTIINIPNWLKDCEYPFLWCSQEKRGLGPDCIIKWCRQKIVEMTSEEFDLTLTWFVCYLTLVMEHCLLGEMEEAWAFLRKVETTIKLETNKSDCFCQKYKVSVDHMMYATKAHLLCVSGQEDMSQQIKQIIIPISSMTNQNQAGLIGTKSHFYGISEYDNMKMKEELIRKALELDPDYEEWMFILAKLLRSKRRLEPFKDLSEIPKEELSLLEKVVAKTNKCEHLIYLAQAYRESEKMIWQFYKHKEGFLSSELFQSLKDMAKDALKYYMEAYKMNPNCAKTLRRVGYGLMNLPIDFADYKVAHECLIRSLEISDHGKTLHILGNFYERFCDNYEKALDCYERASKKPSHLGLIEMIRMKYILDPEFDPCGDLEDAVKWVVKGSDLTELFAQLGGYHLLVKRDLIKSIDYFSQVMALDKDTPHMTKFYSIFLRT</sequence>
<name>A0A1B6J5T3_9HEMI</name>
<evidence type="ECO:0000256" key="1">
    <source>
        <dbReference type="ARBA" id="ARBA00022803"/>
    </source>
</evidence>
<dbReference type="EMBL" id="GECU01013175">
    <property type="protein sequence ID" value="JAS94531.1"/>
    <property type="molecule type" value="Transcribed_RNA"/>
</dbReference>
<dbReference type="PANTHER" id="PTHR12558:SF13">
    <property type="entry name" value="CELL DIVISION CYCLE PROTEIN 27 HOMOLOG"/>
    <property type="match status" value="1"/>
</dbReference>
<reference evidence="4" key="1">
    <citation type="submission" date="2015-11" db="EMBL/GenBank/DDBJ databases">
        <title>De novo transcriptome assembly of four potential Pierce s Disease insect vectors from Arizona vineyards.</title>
        <authorList>
            <person name="Tassone E.E."/>
        </authorList>
    </citation>
    <scope>NUCLEOTIDE SEQUENCE</scope>
</reference>
<proteinExistence type="inferred from homology"/>
<keyword evidence="1" id="KW-0802">TPR repeat</keyword>
<protein>
    <recommendedName>
        <fullName evidence="3">Cell division cycle protein 27 homolog</fullName>
    </recommendedName>
</protein>
<evidence type="ECO:0000256" key="3">
    <source>
        <dbReference type="ARBA" id="ARBA00039307"/>
    </source>
</evidence>
<dbReference type="AlphaFoldDB" id="A0A1B6J5T3"/>
<feature type="non-terminal residue" evidence="4">
    <location>
        <position position="477"/>
    </location>
</feature>
<organism evidence="4">
    <name type="scientific">Homalodisca liturata</name>
    <dbReference type="NCBI Taxonomy" id="320908"/>
    <lineage>
        <taxon>Eukaryota</taxon>
        <taxon>Metazoa</taxon>
        <taxon>Ecdysozoa</taxon>
        <taxon>Arthropoda</taxon>
        <taxon>Hexapoda</taxon>
        <taxon>Insecta</taxon>
        <taxon>Pterygota</taxon>
        <taxon>Neoptera</taxon>
        <taxon>Paraneoptera</taxon>
        <taxon>Hemiptera</taxon>
        <taxon>Auchenorrhyncha</taxon>
        <taxon>Membracoidea</taxon>
        <taxon>Cicadellidae</taxon>
        <taxon>Cicadellinae</taxon>
        <taxon>Proconiini</taxon>
        <taxon>Homalodisca</taxon>
    </lineage>
</organism>
<evidence type="ECO:0000256" key="2">
    <source>
        <dbReference type="ARBA" id="ARBA00038210"/>
    </source>
</evidence>
<dbReference type="PANTHER" id="PTHR12558">
    <property type="entry name" value="CELL DIVISION CYCLE 16,23,27"/>
    <property type="match status" value="1"/>
</dbReference>
<dbReference type="SUPFAM" id="SSF81901">
    <property type="entry name" value="HCP-like"/>
    <property type="match status" value="1"/>
</dbReference>
<comment type="similarity">
    <text evidence="2">Belongs to the APC3/CDC27 family.</text>
</comment>